<evidence type="ECO:0000313" key="4">
    <source>
        <dbReference type="Proteomes" id="UP001166251"/>
    </source>
</evidence>
<proteinExistence type="predicted"/>
<comment type="caution">
    <text evidence="3">The sequence shown here is derived from an EMBL/GenBank/DDBJ whole genome shotgun (WGS) entry which is preliminary data.</text>
</comment>
<name>A0ABS7EBR0_9GAMM</name>
<dbReference type="Pfam" id="PF13280">
    <property type="entry name" value="WYL"/>
    <property type="match status" value="1"/>
</dbReference>
<dbReference type="RefSeq" id="WP_220102455.1">
    <property type="nucleotide sequence ID" value="NZ_JAHZSS010000002.1"/>
</dbReference>
<evidence type="ECO:0000259" key="1">
    <source>
        <dbReference type="Pfam" id="PF13280"/>
    </source>
</evidence>
<dbReference type="PROSITE" id="PS52050">
    <property type="entry name" value="WYL"/>
    <property type="match status" value="1"/>
</dbReference>
<protein>
    <submittedName>
        <fullName evidence="3">WYL domain-containing protein</fullName>
    </submittedName>
</protein>
<dbReference type="InterPro" id="IPR057727">
    <property type="entry name" value="WCX_dom"/>
</dbReference>
<feature type="domain" description="WYL" evidence="1">
    <location>
        <begin position="152"/>
        <end position="218"/>
    </location>
</feature>
<dbReference type="EMBL" id="JAHZSS010000002">
    <property type="protein sequence ID" value="MBW8189762.1"/>
    <property type="molecule type" value="Genomic_DNA"/>
</dbReference>
<dbReference type="PANTHER" id="PTHR34580">
    <property type="match status" value="1"/>
</dbReference>
<feature type="domain" description="WCX" evidence="2">
    <location>
        <begin position="261"/>
        <end position="322"/>
    </location>
</feature>
<dbReference type="InterPro" id="IPR026881">
    <property type="entry name" value="WYL_dom"/>
</dbReference>
<reference evidence="3" key="1">
    <citation type="submission" date="2021-07" db="EMBL/GenBank/DDBJ databases">
        <title>Neiella marina sp. nov., isolated from the intestinal content of sea cucumber Apostichopus japonicus.</title>
        <authorList>
            <person name="Bai X."/>
        </authorList>
    </citation>
    <scope>NUCLEOTIDE SEQUENCE</scope>
    <source>
        <strain evidence="3">126</strain>
    </source>
</reference>
<gene>
    <name evidence="3" type="ORF">K0504_01845</name>
</gene>
<dbReference type="InterPro" id="IPR051534">
    <property type="entry name" value="CBASS_pafABC_assoc_protein"/>
</dbReference>
<dbReference type="PANTHER" id="PTHR34580:SF1">
    <property type="entry name" value="PROTEIN PAFC"/>
    <property type="match status" value="1"/>
</dbReference>
<keyword evidence="4" id="KW-1185">Reference proteome</keyword>
<dbReference type="Proteomes" id="UP001166251">
    <property type="component" value="Unassembled WGS sequence"/>
</dbReference>
<dbReference type="Pfam" id="PF25583">
    <property type="entry name" value="WCX"/>
    <property type="match status" value="1"/>
</dbReference>
<accession>A0ABS7EBR0</accession>
<organism evidence="3 4">
    <name type="scientific">Neiella holothuriorum</name>
    <dbReference type="NCBI Taxonomy" id="2870530"/>
    <lineage>
        <taxon>Bacteria</taxon>
        <taxon>Pseudomonadati</taxon>
        <taxon>Pseudomonadota</taxon>
        <taxon>Gammaproteobacteria</taxon>
        <taxon>Alteromonadales</taxon>
        <taxon>Echinimonadaceae</taxon>
        <taxon>Neiella</taxon>
    </lineage>
</organism>
<evidence type="ECO:0000313" key="3">
    <source>
        <dbReference type="EMBL" id="MBW8189762.1"/>
    </source>
</evidence>
<sequence length="333" mass="38783">MSKSTTLRHLMMLKILPKYPSFILVKDLQSELQEEGFSVDLRTVQRDLRSMQDLMGLDCCDSPEGYKWRYARVNTEMLPNMRPSEALLLVIAEEFLTRVLPLESLRMLEPRLQKAKTTLDKDKNLGKWRNKLKVISGELELIPNSTDEDIRSTIYECILKDEKITITYRKRVNHEPLEYLLNPQGLIVRDHNQYLIATKSEALGQQRTFLLEKIISAERTYQPVDDGCQYSFDDAINRNPTGYMLKDELIKVCLRAKWVPARLLSNNKLSSDQTEKQLEGGWIEVYATTHLTYDLIGWICRFAEAIEVVQPKELREQVYRRLVSGIELNKPIE</sequence>
<evidence type="ECO:0000259" key="2">
    <source>
        <dbReference type="Pfam" id="PF25583"/>
    </source>
</evidence>